<keyword evidence="5" id="KW-0812">Transmembrane</keyword>
<evidence type="ECO:0000256" key="4">
    <source>
        <dbReference type="SAM" id="MobiDB-lite"/>
    </source>
</evidence>
<dbReference type="Gene3D" id="2.60.40.10">
    <property type="entry name" value="Immunoglobulins"/>
    <property type="match status" value="2"/>
</dbReference>
<reference evidence="10" key="1">
    <citation type="submission" date="2019-11" db="EMBL/GenBank/DDBJ databases">
        <authorList>
            <person name="Feng L."/>
        </authorList>
    </citation>
    <scope>NUCLEOTIDE SEQUENCE</scope>
    <source>
        <strain evidence="10">ElentaLFYP107</strain>
    </source>
</reference>
<dbReference type="Gene3D" id="2.60.40.3930">
    <property type="match status" value="3"/>
</dbReference>
<dbReference type="NCBIfam" id="NF033903">
    <property type="entry name" value="VaFE_rpt"/>
    <property type="match status" value="3"/>
</dbReference>
<dbReference type="PANTHER" id="PTHR36108:SF13">
    <property type="entry name" value="COLOSSIN-B-RELATED"/>
    <property type="match status" value="1"/>
</dbReference>
<feature type="domain" description="Thioester" evidence="9">
    <location>
        <begin position="41"/>
        <end position="152"/>
    </location>
</feature>
<feature type="domain" description="T-Q ester bond containing" evidence="8">
    <location>
        <begin position="842"/>
        <end position="963"/>
    </location>
</feature>
<accession>A0A6N3FTH2</accession>
<keyword evidence="2" id="KW-0964">Secreted</keyword>
<feature type="domain" description="SpaA-like prealbumin fold" evidence="7">
    <location>
        <begin position="349"/>
        <end position="437"/>
    </location>
</feature>
<dbReference type="PANTHER" id="PTHR36108">
    <property type="entry name" value="COLOSSIN-B-RELATED"/>
    <property type="match status" value="1"/>
</dbReference>
<evidence type="ECO:0000256" key="2">
    <source>
        <dbReference type="ARBA" id="ARBA00022525"/>
    </source>
</evidence>
<evidence type="ECO:0000256" key="5">
    <source>
        <dbReference type="SAM" id="Phobius"/>
    </source>
</evidence>
<keyword evidence="5" id="KW-1133">Transmembrane helix</keyword>
<feature type="chain" id="PRO_5027090337" evidence="6">
    <location>
        <begin position="38"/>
        <end position="1032"/>
    </location>
</feature>
<keyword evidence="3 6" id="KW-0732">Signal</keyword>
<dbReference type="EMBL" id="CACRTT010000032">
    <property type="protein sequence ID" value="VYU55598.1"/>
    <property type="molecule type" value="Genomic_DNA"/>
</dbReference>
<dbReference type="InterPro" id="IPR041033">
    <property type="entry name" value="SpaA_PFL_dom_1"/>
</dbReference>
<dbReference type="Pfam" id="PF18202">
    <property type="entry name" value="TQ"/>
    <property type="match status" value="3"/>
</dbReference>
<dbReference type="InterPro" id="IPR046751">
    <property type="entry name" value="TED_2"/>
</dbReference>
<feature type="transmembrane region" description="Helical" evidence="5">
    <location>
        <begin position="986"/>
        <end position="1008"/>
    </location>
</feature>
<dbReference type="Pfam" id="PF20610">
    <property type="entry name" value="TED_2"/>
    <property type="match status" value="1"/>
</dbReference>
<dbReference type="RefSeq" id="WP_156732914.1">
    <property type="nucleotide sequence ID" value="NZ_CACRTT010000032.1"/>
</dbReference>
<evidence type="ECO:0000259" key="7">
    <source>
        <dbReference type="Pfam" id="PF17802"/>
    </source>
</evidence>
<name>A0A6N3FTH2_EGGLN</name>
<evidence type="ECO:0000313" key="10">
    <source>
        <dbReference type="EMBL" id="VYU55598.1"/>
    </source>
</evidence>
<gene>
    <name evidence="10" type="ORF">ELLFYP107_00907</name>
</gene>
<organism evidence="10">
    <name type="scientific">Eggerthella lenta</name>
    <name type="common">Eubacterium lentum</name>
    <dbReference type="NCBI Taxonomy" id="84112"/>
    <lineage>
        <taxon>Bacteria</taxon>
        <taxon>Bacillati</taxon>
        <taxon>Actinomycetota</taxon>
        <taxon>Coriobacteriia</taxon>
        <taxon>Eggerthellales</taxon>
        <taxon>Eggerthellaceae</taxon>
        <taxon>Eggerthella</taxon>
    </lineage>
</organism>
<sequence>MTARATETAALSKIVRIMMSVALLVGMCASAPMQAQASESVEVTVGDDVPYAGYFTTRMWADGEVAYCAEPAAGTPAPGTYSKSGISDGDLAAAMWFSYGAPGFDESVYPERWYDGTGWSEDKYLVASHVLLSFAYQGSRGEAAYGTNAQFEKWAKDELLGDTWSKVKNRADEVSTGFEAFSVKTGSATQVLMSFTWKTGGLKVAKEDSQAGSAPQGDASLAGARFDIVNASGKSALVDGRSYGDGEVVKTIEAEWDAAAKAYVAATGSGDLPCGVYKVVESQAPEGYLASDWSKTAKIKENGEVVDLTGGPCKDDVARGGVQVTKSDRELGKSEALGGDSHGALGCGSTLSGIEFAITNESAAKVLVGGEWFEPGETVATVTTAWNEEAGAYTAQTAADALPYGTYAIRETKSNDSYLLTDGEPKTFQVRENGAIAKASSGGGELEFFDQVIRNDLEIAKMAEDTNESLQVAFKVTNEATGEAHVVVTDKNGNVSTASSWNKHSANTNGNDRLLGVGAVNASDMDPKAGVWFSLGEDGSVAEVDDGLAALPFGKYTLEELRSDANEGYDLIKKTFVIERDSSAAKAVWMSLDDKEGPKVQTEATDASDGDHVAQVSGEVTLSDTVYYENLKTDGTEYTVTGTLMLKSTGEALVGADGNPVTASKTFRPKQRSGEVELQFAFDGSLLAGEDVVAFESLVSGGVEVAVHADIDDEGQTVHLVGIGTTATDKADGDKLVTGVDITIVDEVAYEGLTPGVEYTLEAALMDAETGDPVTVGGKQVAGTATFAPDEADGVQAVELAFDGTGLGGKGVVVFEKLFAAGAQLAAHEDLSDEGQTVTVVEIGTKLTDAEDGDQVVANGKVKLVDTVEYKGLVPGETYTANGTLIDKSTGETLVDAGGNPVTATAEFAPQAAEGIVEVAFEFDASHLEEGAALVAFERCLDAKGNVVAVHEDVDDEGQTVVVDNPDTPEVPDAPGEKLDKTGVDLMPYMLGAGMALAAALALAAYGLQRRNPDDPEPDDHGHGEEAAEREA</sequence>
<proteinExistence type="inferred from homology"/>
<feature type="domain" description="T-Q ester bond containing" evidence="8">
    <location>
        <begin position="722"/>
        <end position="840"/>
    </location>
</feature>
<dbReference type="Pfam" id="PF17802">
    <property type="entry name" value="SpaA"/>
    <property type="match status" value="2"/>
</dbReference>
<feature type="compositionally biased region" description="Basic and acidic residues" evidence="4">
    <location>
        <begin position="1011"/>
        <end position="1032"/>
    </location>
</feature>
<evidence type="ECO:0000256" key="3">
    <source>
        <dbReference type="ARBA" id="ARBA00022729"/>
    </source>
</evidence>
<dbReference type="InterPro" id="IPR013783">
    <property type="entry name" value="Ig-like_fold"/>
</dbReference>
<feature type="domain" description="SpaA-like prealbumin fold" evidence="7">
    <location>
        <begin position="217"/>
        <end position="306"/>
    </location>
</feature>
<comment type="similarity">
    <text evidence="1">Belongs to the serine-aspartate repeat-containing protein (SDr) family.</text>
</comment>
<feature type="domain" description="T-Q ester bond containing" evidence="8">
    <location>
        <begin position="598"/>
        <end position="719"/>
    </location>
</feature>
<feature type="signal peptide" evidence="6">
    <location>
        <begin position="1"/>
        <end position="37"/>
    </location>
</feature>
<feature type="region of interest" description="Disordered" evidence="4">
    <location>
        <begin position="1010"/>
        <end position="1032"/>
    </location>
</feature>
<evidence type="ECO:0000256" key="1">
    <source>
        <dbReference type="ARBA" id="ARBA00007257"/>
    </source>
</evidence>
<protein>
    <submittedName>
        <fullName evidence="10">Cna protein B-type domain protein</fullName>
    </submittedName>
</protein>
<evidence type="ECO:0000259" key="8">
    <source>
        <dbReference type="Pfam" id="PF18202"/>
    </source>
</evidence>
<keyword evidence="5" id="KW-0472">Membrane</keyword>
<evidence type="ECO:0000259" key="9">
    <source>
        <dbReference type="Pfam" id="PF20610"/>
    </source>
</evidence>
<dbReference type="AlphaFoldDB" id="A0A6N3FTH2"/>
<evidence type="ECO:0000256" key="6">
    <source>
        <dbReference type="SAM" id="SignalP"/>
    </source>
</evidence>
<dbReference type="GO" id="GO:0005975">
    <property type="term" value="P:carbohydrate metabolic process"/>
    <property type="evidence" value="ECO:0007669"/>
    <property type="project" value="UniProtKB-ARBA"/>
</dbReference>
<dbReference type="InterPro" id="IPR041100">
    <property type="entry name" value="TQ"/>
</dbReference>